<name>A0AAV6VQU4_9ARAC</name>
<evidence type="ECO:0000313" key="3">
    <source>
        <dbReference type="Proteomes" id="UP000827092"/>
    </source>
</evidence>
<organism evidence="2 3">
    <name type="scientific">Oedothorax gibbosus</name>
    <dbReference type="NCBI Taxonomy" id="931172"/>
    <lineage>
        <taxon>Eukaryota</taxon>
        <taxon>Metazoa</taxon>
        <taxon>Ecdysozoa</taxon>
        <taxon>Arthropoda</taxon>
        <taxon>Chelicerata</taxon>
        <taxon>Arachnida</taxon>
        <taxon>Araneae</taxon>
        <taxon>Araneomorphae</taxon>
        <taxon>Entelegynae</taxon>
        <taxon>Araneoidea</taxon>
        <taxon>Linyphiidae</taxon>
        <taxon>Erigoninae</taxon>
        <taxon>Oedothorax</taxon>
    </lineage>
</organism>
<dbReference type="Proteomes" id="UP000827092">
    <property type="component" value="Unassembled WGS sequence"/>
</dbReference>
<evidence type="ECO:0000313" key="2">
    <source>
        <dbReference type="EMBL" id="KAG8197861.1"/>
    </source>
</evidence>
<feature type="compositionally biased region" description="Basic residues" evidence="1">
    <location>
        <begin position="88"/>
        <end position="102"/>
    </location>
</feature>
<proteinExistence type="predicted"/>
<comment type="caution">
    <text evidence="2">The sequence shown here is derived from an EMBL/GenBank/DDBJ whole genome shotgun (WGS) entry which is preliminary data.</text>
</comment>
<keyword evidence="3" id="KW-1185">Reference proteome</keyword>
<evidence type="ECO:0000256" key="1">
    <source>
        <dbReference type="SAM" id="MobiDB-lite"/>
    </source>
</evidence>
<sequence>MRSKNQKTEKMRLCDLTFLLLAVWLYAYVINAIALEDNSLEMPRDNYLALRSMLLDGMVEKFPFLEENRTPKRGTGVKQVRPDFIPVRGRRSKKKKAPKGRKGFVGVRGK</sequence>
<feature type="region of interest" description="Disordered" evidence="1">
    <location>
        <begin position="88"/>
        <end position="110"/>
    </location>
</feature>
<gene>
    <name evidence="2" type="ORF">JTE90_024260</name>
</gene>
<reference evidence="2 3" key="1">
    <citation type="journal article" date="2022" name="Nat. Ecol. Evol.">
        <title>A masculinizing supergene underlies an exaggerated male reproductive morph in a spider.</title>
        <authorList>
            <person name="Hendrickx F."/>
            <person name="De Corte Z."/>
            <person name="Sonet G."/>
            <person name="Van Belleghem S.M."/>
            <person name="Kostlbacher S."/>
            <person name="Vangestel C."/>
        </authorList>
    </citation>
    <scope>NUCLEOTIDE SEQUENCE [LARGE SCALE GENOMIC DNA]</scope>
    <source>
        <strain evidence="2">W744_W776</strain>
    </source>
</reference>
<dbReference type="AlphaFoldDB" id="A0AAV6VQU4"/>
<protein>
    <submittedName>
        <fullName evidence="2">Uncharacterized protein</fullName>
    </submittedName>
</protein>
<dbReference type="EMBL" id="JAFNEN010000048">
    <property type="protein sequence ID" value="KAG8197861.1"/>
    <property type="molecule type" value="Genomic_DNA"/>
</dbReference>
<accession>A0AAV6VQU4</accession>